<sequence length="143" mass="15966">MRVVVDTNILLVSVSERSPYHLIFELFVEGRYTLCVTTEILDEYAEILTVQANSTVSNATLETIENAQNVSFTTRYFAFDLIKVDPDDNKFVDCAIASNADFIVTNDSHFGVLKAIPFPQVKVISINTFMDLLEKLSSASSTE</sequence>
<organism evidence="2 3">
    <name type="scientific">Fibrella rubiginis</name>
    <dbReference type="NCBI Taxonomy" id="2817060"/>
    <lineage>
        <taxon>Bacteria</taxon>
        <taxon>Pseudomonadati</taxon>
        <taxon>Bacteroidota</taxon>
        <taxon>Cytophagia</taxon>
        <taxon>Cytophagales</taxon>
        <taxon>Spirosomataceae</taxon>
        <taxon>Fibrella</taxon>
    </lineage>
</organism>
<name>A0A939GA61_9BACT</name>
<comment type="caution">
    <text evidence="2">The sequence shown here is derived from an EMBL/GenBank/DDBJ whole genome shotgun (WGS) entry which is preliminary data.</text>
</comment>
<dbReference type="SMART" id="SM00670">
    <property type="entry name" value="PINc"/>
    <property type="match status" value="1"/>
</dbReference>
<dbReference type="Gene3D" id="3.40.50.1010">
    <property type="entry name" value="5'-nuclease"/>
    <property type="match status" value="1"/>
</dbReference>
<dbReference type="InterPro" id="IPR002716">
    <property type="entry name" value="PIN_dom"/>
</dbReference>
<accession>A0A939GA61</accession>
<dbReference type="PANTHER" id="PTHR34610:SF3">
    <property type="entry name" value="SSL7007 PROTEIN"/>
    <property type="match status" value="1"/>
</dbReference>
<feature type="domain" description="PIN" evidence="1">
    <location>
        <begin position="1"/>
        <end position="112"/>
    </location>
</feature>
<evidence type="ECO:0000313" key="2">
    <source>
        <dbReference type="EMBL" id="MBO0935292.1"/>
    </source>
</evidence>
<evidence type="ECO:0000313" key="3">
    <source>
        <dbReference type="Proteomes" id="UP000664034"/>
    </source>
</evidence>
<dbReference type="EMBL" id="JAFMYV010000001">
    <property type="protein sequence ID" value="MBO0935292.1"/>
    <property type="molecule type" value="Genomic_DNA"/>
</dbReference>
<dbReference type="InterPro" id="IPR002850">
    <property type="entry name" value="PIN_toxin-like"/>
</dbReference>
<proteinExistence type="predicted"/>
<reference evidence="2" key="1">
    <citation type="submission" date="2021-03" db="EMBL/GenBank/DDBJ databases">
        <title>Fibrella sp. HMF5335 genome sequencing and assembly.</title>
        <authorList>
            <person name="Kang H."/>
            <person name="Kim H."/>
            <person name="Bae S."/>
            <person name="Joh K."/>
        </authorList>
    </citation>
    <scope>NUCLEOTIDE SEQUENCE</scope>
    <source>
        <strain evidence="2">HMF5335</strain>
    </source>
</reference>
<keyword evidence="3" id="KW-1185">Reference proteome</keyword>
<dbReference type="RefSeq" id="WP_207362852.1">
    <property type="nucleotide sequence ID" value="NZ_JAFMYV010000001.1"/>
</dbReference>
<dbReference type="InterPro" id="IPR029060">
    <property type="entry name" value="PIN-like_dom_sf"/>
</dbReference>
<gene>
    <name evidence="2" type="ORF">J2I47_01900</name>
</gene>
<dbReference type="SUPFAM" id="SSF88723">
    <property type="entry name" value="PIN domain-like"/>
    <property type="match status" value="1"/>
</dbReference>
<dbReference type="PANTHER" id="PTHR34610">
    <property type="entry name" value="SSL7007 PROTEIN"/>
    <property type="match status" value="1"/>
</dbReference>
<dbReference type="AlphaFoldDB" id="A0A939GA61"/>
<dbReference type="Proteomes" id="UP000664034">
    <property type="component" value="Unassembled WGS sequence"/>
</dbReference>
<dbReference type="Pfam" id="PF13470">
    <property type="entry name" value="PIN_3"/>
    <property type="match status" value="1"/>
</dbReference>
<protein>
    <submittedName>
        <fullName evidence="2">Toxin-antitoxin system toxin component, PIN family</fullName>
    </submittedName>
</protein>
<dbReference type="NCBIfam" id="TIGR00305">
    <property type="entry name" value="putative toxin-antitoxin system toxin component, PIN family"/>
    <property type="match status" value="1"/>
</dbReference>
<evidence type="ECO:0000259" key="1">
    <source>
        <dbReference type="SMART" id="SM00670"/>
    </source>
</evidence>